<proteinExistence type="predicted"/>
<reference evidence="1" key="1">
    <citation type="submission" date="2021-02" db="EMBL/GenBank/DDBJ databases">
        <authorList>
            <person name="Nowell W R."/>
        </authorList>
    </citation>
    <scope>NUCLEOTIDE SEQUENCE</scope>
</reference>
<evidence type="ECO:0000313" key="1">
    <source>
        <dbReference type="EMBL" id="CAF4607395.1"/>
    </source>
</evidence>
<accession>A0A821CIS5</accession>
<organism evidence="1 2">
    <name type="scientific">Rotaria socialis</name>
    <dbReference type="NCBI Taxonomy" id="392032"/>
    <lineage>
        <taxon>Eukaryota</taxon>
        <taxon>Metazoa</taxon>
        <taxon>Spiralia</taxon>
        <taxon>Gnathifera</taxon>
        <taxon>Rotifera</taxon>
        <taxon>Eurotatoria</taxon>
        <taxon>Bdelloidea</taxon>
        <taxon>Philodinida</taxon>
        <taxon>Philodinidae</taxon>
        <taxon>Rotaria</taxon>
    </lineage>
</organism>
<dbReference type="Proteomes" id="UP000663851">
    <property type="component" value="Unassembled WGS sequence"/>
</dbReference>
<name>A0A821CIS5_9BILA</name>
<dbReference type="SUPFAM" id="SSF48371">
    <property type="entry name" value="ARM repeat"/>
    <property type="match status" value="1"/>
</dbReference>
<feature type="non-terminal residue" evidence="1">
    <location>
        <position position="225"/>
    </location>
</feature>
<evidence type="ECO:0000313" key="2">
    <source>
        <dbReference type="Proteomes" id="UP000663851"/>
    </source>
</evidence>
<gene>
    <name evidence="1" type="ORF">HFQ381_LOCUS33829</name>
</gene>
<dbReference type="Pfam" id="PF13646">
    <property type="entry name" value="HEAT_2"/>
    <property type="match status" value="1"/>
</dbReference>
<sequence>MEIAIKFIETHKYDKRLQQVFIFASGLLIQSDNTQSIQTFWDTIFGNPHDLAGIRHIQLVTVCLDETQCDRTVPHCSQSISLLLNWIRFAFSRNNFKPQETIAMTINSCSKIQNLPEVQIEFASLLTEAKQHTLHIATFIGKLNITDPHNQLLETLLLQLQHNDAKIRAMACYPLAMMGEKVATSQVIDRLAVALGDQNEWVRTNACSAIAAMGEKAATSQVIDR</sequence>
<evidence type="ECO:0008006" key="3">
    <source>
        <dbReference type="Google" id="ProtNLM"/>
    </source>
</evidence>
<dbReference type="Gene3D" id="1.25.10.10">
    <property type="entry name" value="Leucine-rich Repeat Variant"/>
    <property type="match status" value="1"/>
</dbReference>
<comment type="caution">
    <text evidence="1">The sequence shown here is derived from an EMBL/GenBank/DDBJ whole genome shotgun (WGS) entry which is preliminary data.</text>
</comment>
<protein>
    <recommendedName>
        <fullName evidence="3">HEAT repeat domain-containing protein</fullName>
    </recommendedName>
</protein>
<dbReference type="InterPro" id="IPR011989">
    <property type="entry name" value="ARM-like"/>
</dbReference>
<dbReference type="EMBL" id="CAJOBO010011838">
    <property type="protein sequence ID" value="CAF4607395.1"/>
    <property type="molecule type" value="Genomic_DNA"/>
</dbReference>
<dbReference type="InterPro" id="IPR016024">
    <property type="entry name" value="ARM-type_fold"/>
</dbReference>
<dbReference type="AlphaFoldDB" id="A0A821CIS5"/>